<dbReference type="CDD" id="cd05667">
    <property type="entry name" value="M20_Acy1-like"/>
    <property type="match status" value="1"/>
</dbReference>
<dbReference type="InterPro" id="IPR011650">
    <property type="entry name" value="Peptidase_M20_dimer"/>
</dbReference>
<evidence type="ECO:0000259" key="3">
    <source>
        <dbReference type="Pfam" id="PF07687"/>
    </source>
</evidence>
<proteinExistence type="predicted"/>
<organism evidence="4 5">
    <name type="scientific">Lysobacter yananisis</name>
    <dbReference type="NCBI Taxonomy" id="1003114"/>
    <lineage>
        <taxon>Bacteria</taxon>
        <taxon>Pseudomonadati</taxon>
        <taxon>Pseudomonadota</taxon>
        <taxon>Gammaproteobacteria</taxon>
        <taxon>Lysobacterales</taxon>
        <taxon>Lysobacteraceae</taxon>
        <taxon>Lysobacter</taxon>
    </lineage>
</organism>
<feature type="chain" id="PRO_5046566544" evidence="2">
    <location>
        <begin position="20"/>
        <end position="459"/>
    </location>
</feature>
<dbReference type="PANTHER" id="PTHR11014">
    <property type="entry name" value="PEPTIDASE M20 FAMILY MEMBER"/>
    <property type="match status" value="1"/>
</dbReference>
<dbReference type="InterPro" id="IPR017439">
    <property type="entry name" value="Amidohydrolase"/>
</dbReference>
<protein>
    <submittedName>
        <fullName evidence="4">M20 family metallopeptidase</fullName>
    </submittedName>
</protein>
<feature type="domain" description="Peptidase M20 dimerisation" evidence="3">
    <location>
        <begin position="246"/>
        <end position="341"/>
    </location>
</feature>
<dbReference type="PIRSF" id="PIRSF005962">
    <property type="entry name" value="Pept_M20D_amidohydro"/>
    <property type="match status" value="1"/>
</dbReference>
<dbReference type="Pfam" id="PF07687">
    <property type="entry name" value="M20_dimer"/>
    <property type="match status" value="1"/>
</dbReference>
<name>A0ABY9PBT0_9GAMM</name>
<evidence type="ECO:0000256" key="2">
    <source>
        <dbReference type="SAM" id="SignalP"/>
    </source>
</evidence>
<dbReference type="PANTHER" id="PTHR11014:SF63">
    <property type="entry name" value="METALLOPEPTIDASE, PUTATIVE (AFU_ORTHOLOGUE AFUA_6G09600)-RELATED"/>
    <property type="match status" value="1"/>
</dbReference>
<dbReference type="SUPFAM" id="SSF55031">
    <property type="entry name" value="Bacterial exopeptidase dimerisation domain"/>
    <property type="match status" value="1"/>
</dbReference>
<dbReference type="Pfam" id="PF01546">
    <property type="entry name" value="Peptidase_M20"/>
    <property type="match status" value="1"/>
</dbReference>
<feature type="signal peptide" evidence="2">
    <location>
        <begin position="1"/>
        <end position="19"/>
    </location>
</feature>
<keyword evidence="5" id="KW-1185">Reference proteome</keyword>
<dbReference type="Gene3D" id="3.40.630.10">
    <property type="entry name" value="Zn peptidases"/>
    <property type="match status" value="1"/>
</dbReference>
<dbReference type="SUPFAM" id="SSF53187">
    <property type="entry name" value="Zn-dependent exopeptidases"/>
    <property type="match status" value="1"/>
</dbReference>
<dbReference type="InterPro" id="IPR002933">
    <property type="entry name" value="Peptidase_M20"/>
</dbReference>
<evidence type="ECO:0000313" key="5">
    <source>
        <dbReference type="Proteomes" id="UP001229313"/>
    </source>
</evidence>
<dbReference type="EMBL" id="CP133568">
    <property type="protein sequence ID" value="WMT04502.1"/>
    <property type="molecule type" value="Genomic_DNA"/>
</dbReference>
<dbReference type="Gene3D" id="3.30.70.360">
    <property type="match status" value="1"/>
</dbReference>
<keyword evidence="1" id="KW-0378">Hydrolase</keyword>
<evidence type="ECO:0000313" key="4">
    <source>
        <dbReference type="EMBL" id="WMT04502.1"/>
    </source>
</evidence>
<dbReference type="NCBIfam" id="TIGR01891">
    <property type="entry name" value="amidohydrolases"/>
    <property type="match status" value="1"/>
</dbReference>
<evidence type="ECO:0000256" key="1">
    <source>
        <dbReference type="ARBA" id="ARBA00022801"/>
    </source>
</evidence>
<gene>
    <name evidence="4" type="ORF">RDV84_06635</name>
</gene>
<sequence>MKRPLSVALSCALTCSALAALPLAAIAQTASSQAASSQTGSSPAAQRPEVAAAAAKVKADVIAWRRDFHQNPELSNREERTAAKVAEHLRKLGLKPRTGIAKHGVVAIVEGGKPGPKIALRADMDALPVTEQVDLPFASKATASFRGETVGVMHACGHDAHTGILLGIADALVAMKKDLPGQVMLVFQPAEEGAPANEEGGASLMLKEGLFKDFQPEAVFGLHVFSTLNAGQLGVRGGPLMAASDRFTIKIKGRQSHGSTPWMGVDPIVAAADVIGSAQTIVSRRTNIAKLPAVVTFGAIKGGIRYNIIPDDVEMIGTIRTFDDGMRQAIFADLKNVAEHVSAAHGAHAEALVPDQDGNPVTYNDPALTARMLPSLKAVAGEANVVEMPLVMGAEDFSYYAKQVPAMFFFVGSTEKGVDPATAPSNHSPKFKLDESSLDLGLRAMLQVTLDYLNAPKAG</sequence>
<accession>A0ABY9PBT0</accession>
<dbReference type="Proteomes" id="UP001229313">
    <property type="component" value="Chromosome"/>
</dbReference>
<reference evidence="4 5" key="1">
    <citation type="submission" date="2023-08" db="EMBL/GenBank/DDBJ databases">
        <title>The whole genome sequence of Lysobacter yananisis.</title>
        <authorList>
            <person name="Sun H."/>
        </authorList>
    </citation>
    <scope>NUCLEOTIDE SEQUENCE [LARGE SCALE GENOMIC DNA]</scope>
    <source>
        <strain evidence="4 5">SNNU513</strain>
    </source>
</reference>
<dbReference type="RefSeq" id="WP_309152849.1">
    <property type="nucleotide sequence ID" value="NZ_CP133568.1"/>
</dbReference>
<keyword evidence="2" id="KW-0732">Signal</keyword>
<dbReference type="InterPro" id="IPR036264">
    <property type="entry name" value="Bact_exopeptidase_dim_dom"/>
</dbReference>